<evidence type="ECO:0000259" key="2">
    <source>
        <dbReference type="PROSITE" id="PS50994"/>
    </source>
</evidence>
<dbReference type="InterPro" id="IPR036397">
    <property type="entry name" value="RNaseH_sf"/>
</dbReference>
<protein>
    <submittedName>
        <fullName evidence="3">Pol polyprotein</fullName>
    </submittedName>
</protein>
<dbReference type="PANTHER" id="PTHR37984">
    <property type="entry name" value="PROTEIN CBG26694"/>
    <property type="match status" value="1"/>
</dbReference>
<evidence type="ECO:0000313" key="3">
    <source>
        <dbReference type="EMBL" id="GFR60864.1"/>
    </source>
</evidence>
<dbReference type="PROSITE" id="PS50994">
    <property type="entry name" value="INTEGRASE"/>
    <property type="match status" value="1"/>
</dbReference>
<dbReference type="GO" id="GO:0015074">
    <property type="term" value="P:DNA integration"/>
    <property type="evidence" value="ECO:0007669"/>
    <property type="project" value="InterPro"/>
</dbReference>
<gene>
    <name evidence="3" type="ORF">ElyMa_005416300</name>
</gene>
<evidence type="ECO:0000313" key="4">
    <source>
        <dbReference type="Proteomes" id="UP000762676"/>
    </source>
</evidence>
<comment type="caution">
    <text evidence="3">The sequence shown here is derived from an EMBL/GenBank/DDBJ whole genome shotgun (WGS) entry which is preliminary data.</text>
</comment>
<dbReference type="Proteomes" id="UP000762676">
    <property type="component" value="Unassembled WGS sequence"/>
</dbReference>
<feature type="region of interest" description="Disordered" evidence="1">
    <location>
        <begin position="220"/>
        <end position="251"/>
    </location>
</feature>
<dbReference type="GO" id="GO:0003676">
    <property type="term" value="F:nucleic acid binding"/>
    <property type="evidence" value="ECO:0007669"/>
    <property type="project" value="InterPro"/>
</dbReference>
<accession>A0AAV4EJU7</accession>
<evidence type="ECO:0000256" key="1">
    <source>
        <dbReference type="SAM" id="MobiDB-lite"/>
    </source>
</evidence>
<keyword evidence="4" id="KW-1185">Reference proteome</keyword>
<proteinExistence type="predicted"/>
<name>A0AAV4EJU7_9GAST</name>
<dbReference type="Pfam" id="PF00665">
    <property type="entry name" value="rve"/>
    <property type="match status" value="1"/>
</dbReference>
<dbReference type="Gene3D" id="3.30.420.10">
    <property type="entry name" value="Ribonuclease H-like superfamily/Ribonuclease H"/>
    <property type="match status" value="1"/>
</dbReference>
<dbReference type="InterPro" id="IPR001584">
    <property type="entry name" value="Integrase_cat-core"/>
</dbReference>
<dbReference type="InterPro" id="IPR050951">
    <property type="entry name" value="Retrovirus_Pol_polyprotein"/>
</dbReference>
<dbReference type="EMBL" id="BMAT01010803">
    <property type="protein sequence ID" value="GFR60864.1"/>
    <property type="molecule type" value="Genomic_DNA"/>
</dbReference>
<dbReference type="InterPro" id="IPR012337">
    <property type="entry name" value="RNaseH-like_sf"/>
</dbReference>
<organism evidence="3 4">
    <name type="scientific">Elysia marginata</name>
    <dbReference type="NCBI Taxonomy" id="1093978"/>
    <lineage>
        <taxon>Eukaryota</taxon>
        <taxon>Metazoa</taxon>
        <taxon>Spiralia</taxon>
        <taxon>Lophotrochozoa</taxon>
        <taxon>Mollusca</taxon>
        <taxon>Gastropoda</taxon>
        <taxon>Heterobranchia</taxon>
        <taxon>Euthyneura</taxon>
        <taxon>Panpulmonata</taxon>
        <taxon>Sacoglossa</taxon>
        <taxon>Placobranchoidea</taxon>
        <taxon>Plakobranchidae</taxon>
        <taxon>Elysia</taxon>
    </lineage>
</organism>
<dbReference type="AlphaFoldDB" id="A0AAV4EJU7"/>
<dbReference type="PANTHER" id="PTHR37984:SF13">
    <property type="entry name" value="RIBONUCLEASE H"/>
    <property type="match status" value="1"/>
</dbReference>
<feature type="compositionally biased region" description="Basic and acidic residues" evidence="1">
    <location>
        <begin position="227"/>
        <end position="240"/>
    </location>
</feature>
<dbReference type="SUPFAM" id="SSF53098">
    <property type="entry name" value="Ribonuclease H-like"/>
    <property type="match status" value="1"/>
</dbReference>
<feature type="domain" description="Integrase catalytic" evidence="2">
    <location>
        <begin position="1"/>
        <end position="115"/>
    </location>
</feature>
<sequence>MSNITAENTILQLRGVFANFGLPECIVSDNGPTFTSEKFQTFLKRNGVKHMTSAPFHPATNDAAEKTVQMFKNAMRKMDNKGSIEERVLKFLTRYRVTPHTTTGLTPSELLLGRKMRTHLDLLFPSLYDSVTDKVTRQKANYDNNCKERNIQVHDKVFVRNYSAHGDSWVPGVVMAKTGPVSFQAKTKEQNVIRRHANQLKPGNCNPAVDLTPIICSPTQSIPNFTEGREMEETQMRGEENSESSKSFIDP</sequence>
<reference evidence="3 4" key="1">
    <citation type="journal article" date="2021" name="Elife">
        <title>Chloroplast acquisition without the gene transfer in kleptoplastic sea slugs, Plakobranchus ocellatus.</title>
        <authorList>
            <person name="Maeda T."/>
            <person name="Takahashi S."/>
            <person name="Yoshida T."/>
            <person name="Shimamura S."/>
            <person name="Takaki Y."/>
            <person name="Nagai Y."/>
            <person name="Toyoda A."/>
            <person name="Suzuki Y."/>
            <person name="Arimoto A."/>
            <person name="Ishii H."/>
            <person name="Satoh N."/>
            <person name="Nishiyama T."/>
            <person name="Hasebe M."/>
            <person name="Maruyama T."/>
            <person name="Minagawa J."/>
            <person name="Obokata J."/>
            <person name="Shigenobu S."/>
        </authorList>
    </citation>
    <scope>NUCLEOTIDE SEQUENCE [LARGE SCALE GENOMIC DNA]</scope>
</reference>